<keyword evidence="3" id="KW-1185">Reference proteome</keyword>
<dbReference type="AlphaFoldDB" id="A0A834W055"/>
<feature type="transmembrane region" description="Helical" evidence="1">
    <location>
        <begin position="20"/>
        <end position="38"/>
    </location>
</feature>
<dbReference type="InterPro" id="IPR045026">
    <property type="entry name" value="LIMYB"/>
</dbReference>
<keyword evidence="1" id="KW-0472">Membrane</keyword>
<dbReference type="EMBL" id="JAAIUW010000119">
    <property type="protein sequence ID" value="KAF7800916.1"/>
    <property type="molecule type" value="Genomic_DNA"/>
</dbReference>
<dbReference type="PANTHER" id="PTHR47584">
    <property type="match status" value="1"/>
</dbReference>
<keyword evidence="1" id="KW-0812">Transmembrane</keyword>
<dbReference type="OrthoDB" id="686198at2759"/>
<name>A0A834W055_9FABA</name>
<comment type="caution">
    <text evidence="2">The sequence shown here is derived from an EMBL/GenBank/DDBJ whole genome shotgun (WGS) entry which is preliminary data.</text>
</comment>
<evidence type="ECO:0000313" key="2">
    <source>
        <dbReference type="EMBL" id="KAF7800916.1"/>
    </source>
</evidence>
<keyword evidence="1" id="KW-1133">Transmembrane helix</keyword>
<dbReference type="PANTHER" id="PTHR47584:SF14">
    <property type="entry name" value="L10-INTERACTING MYB DOMAIN-CONTAINING PROTEIN-LIKE"/>
    <property type="match status" value="1"/>
</dbReference>
<accession>A0A834W055</accession>
<reference evidence="2" key="1">
    <citation type="submission" date="2020-09" db="EMBL/GenBank/DDBJ databases">
        <title>Genome-Enabled Discovery of Anthraquinone Biosynthesis in Senna tora.</title>
        <authorList>
            <person name="Kang S.-H."/>
            <person name="Pandey R.P."/>
            <person name="Lee C.-M."/>
            <person name="Sim J.-S."/>
            <person name="Jeong J.-T."/>
            <person name="Choi B.-S."/>
            <person name="Jung M."/>
            <person name="Ginzburg D."/>
            <person name="Zhao K."/>
            <person name="Won S.Y."/>
            <person name="Oh T.-J."/>
            <person name="Yu Y."/>
            <person name="Kim N.-H."/>
            <person name="Lee O.R."/>
            <person name="Lee T.-H."/>
            <person name="Bashyal P."/>
            <person name="Kim T.-S."/>
            <person name="Lee W.-H."/>
            <person name="Kawkins C."/>
            <person name="Kim C.-K."/>
            <person name="Kim J.S."/>
            <person name="Ahn B.O."/>
            <person name="Rhee S.Y."/>
            <person name="Sohng J.K."/>
        </authorList>
    </citation>
    <scope>NUCLEOTIDE SEQUENCE</scope>
    <source>
        <tissue evidence="2">Leaf</tissue>
    </source>
</reference>
<protein>
    <submittedName>
        <fullName evidence="2">L10-interacting MYB domain-containing protein</fullName>
    </submittedName>
</protein>
<sequence length="295" mass="33304">MSLIKMRNICNMENGTKAVIMVMVQISYSVLNVLNKLAYTDFGFNMRVALTYRIIFAAAFMAPFALFFERKQGSNGTKLKNMTLESKDQNANARCTEFCVDAHSDAAQYKKNGLEHYNLLGIIFNKSTATGVLHHSSTQAPPDSQQDRELENEYLYGGIHVELDEDNHDDITPIKRVTHSGKRTFVIPEQKRKRETMTSHMGDAIQAWAEASRARTEVQLGKLEILRDKRSEISSSGNTACGYSMAKCVSALNDIANVSADIYMKAMDKFVDPTLTEMFMSMPLNMKKIWLDRLV</sequence>
<dbReference type="Proteomes" id="UP000634136">
    <property type="component" value="Unassembled WGS sequence"/>
</dbReference>
<evidence type="ECO:0000256" key="1">
    <source>
        <dbReference type="SAM" id="Phobius"/>
    </source>
</evidence>
<gene>
    <name evidence="2" type="ORF">G2W53_044589</name>
</gene>
<proteinExistence type="predicted"/>
<organism evidence="2 3">
    <name type="scientific">Senna tora</name>
    <dbReference type="NCBI Taxonomy" id="362788"/>
    <lineage>
        <taxon>Eukaryota</taxon>
        <taxon>Viridiplantae</taxon>
        <taxon>Streptophyta</taxon>
        <taxon>Embryophyta</taxon>
        <taxon>Tracheophyta</taxon>
        <taxon>Spermatophyta</taxon>
        <taxon>Magnoliopsida</taxon>
        <taxon>eudicotyledons</taxon>
        <taxon>Gunneridae</taxon>
        <taxon>Pentapetalae</taxon>
        <taxon>rosids</taxon>
        <taxon>fabids</taxon>
        <taxon>Fabales</taxon>
        <taxon>Fabaceae</taxon>
        <taxon>Caesalpinioideae</taxon>
        <taxon>Cassia clade</taxon>
        <taxon>Senna</taxon>
    </lineage>
</organism>
<evidence type="ECO:0000313" key="3">
    <source>
        <dbReference type="Proteomes" id="UP000634136"/>
    </source>
</evidence>
<feature type="transmembrane region" description="Helical" evidence="1">
    <location>
        <begin position="50"/>
        <end position="68"/>
    </location>
</feature>